<dbReference type="SUPFAM" id="SSF55031">
    <property type="entry name" value="Bacterial exopeptidase dimerisation domain"/>
    <property type="match status" value="1"/>
</dbReference>
<dbReference type="InterPro" id="IPR036264">
    <property type="entry name" value="Bact_exopeptidase_dim_dom"/>
</dbReference>
<dbReference type="PIRSF" id="PIRSF037226">
    <property type="entry name" value="Amidohydrolase_ACY1L2_prd"/>
    <property type="match status" value="1"/>
</dbReference>
<dbReference type="InterPro" id="IPR002933">
    <property type="entry name" value="Peptidase_M20"/>
</dbReference>
<gene>
    <name evidence="3" type="ORF">FSP39_005982</name>
</gene>
<dbReference type="CDD" id="cd05672">
    <property type="entry name" value="M20_ACY1L2-like"/>
    <property type="match status" value="1"/>
</dbReference>
<protein>
    <recommendedName>
        <fullName evidence="1">Peptidase M20 domain-containing protein 2</fullName>
    </recommendedName>
</protein>
<comment type="caution">
    <text evidence="3">The sequence shown here is derived from an EMBL/GenBank/DDBJ whole genome shotgun (WGS) entry which is preliminary data.</text>
</comment>
<dbReference type="Proteomes" id="UP001186944">
    <property type="component" value="Unassembled WGS sequence"/>
</dbReference>
<dbReference type="InterPro" id="IPR017144">
    <property type="entry name" value="Xaa-Arg_dipeptidase"/>
</dbReference>
<organism evidence="3 4">
    <name type="scientific">Pinctada imbricata</name>
    <name type="common">Atlantic pearl-oyster</name>
    <name type="synonym">Pinctada martensii</name>
    <dbReference type="NCBI Taxonomy" id="66713"/>
    <lineage>
        <taxon>Eukaryota</taxon>
        <taxon>Metazoa</taxon>
        <taxon>Spiralia</taxon>
        <taxon>Lophotrochozoa</taxon>
        <taxon>Mollusca</taxon>
        <taxon>Bivalvia</taxon>
        <taxon>Autobranchia</taxon>
        <taxon>Pteriomorphia</taxon>
        <taxon>Pterioida</taxon>
        <taxon>Pterioidea</taxon>
        <taxon>Pteriidae</taxon>
        <taxon>Pinctada</taxon>
    </lineage>
</organism>
<dbReference type="Gene3D" id="3.40.630.10">
    <property type="entry name" value="Zn peptidases"/>
    <property type="match status" value="1"/>
</dbReference>
<proteinExistence type="inferred from homology"/>
<dbReference type="PANTHER" id="PTHR30575:SF0">
    <property type="entry name" value="XAA-ARG DIPEPTIDASE"/>
    <property type="match status" value="1"/>
</dbReference>
<dbReference type="EMBL" id="VSWD01000007">
    <property type="protein sequence ID" value="KAK3097058.1"/>
    <property type="molecule type" value="Genomic_DNA"/>
</dbReference>
<comment type="similarity">
    <text evidence="1">Belongs to the peptidase M20A family.</text>
</comment>
<dbReference type="Pfam" id="PF01546">
    <property type="entry name" value="Peptidase_M20"/>
    <property type="match status" value="1"/>
</dbReference>
<evidence type="ECO:0000256" key="1">
    <source>
        <dbReference type="PIRNR" id="PIRNR037226"/>
    </source>
</evidence>
<dbReference type="InterPro" id="IPR017439">
    <property type="entry name" value="Amidohydrolase"/>
</dbReference>
<dbReference type="Gene3D" id="3.30.70.360">
    <property type="match status" value="1"/>
</dbReference>
<evidence type="ECO:0000313" key="3">
    <source>
        <dbReference type="EMBL" id="KAK3097058.1"/>
    </source>
</evidence>
<dbReference type="Pfam" id="PF07687">
    <property type="entry name" value="M20_dimer"/>
    <property type="match status" value="1"/>
</dbReference>
<dbReference type="AlphaFoldDB" id="A0AA88Y2X4"/>
<dbReference type="InterPro" id="IPR052030">
    <property type="entry name" value="Peptidase_M20/M20A_hydrolases"/>
</dbReference>
<dbReference type="PANTHER" id="PTHR30575">
    <property type="entry name" value="PEPTIDASE M20"/>
    <property type="match status" value="1"/>
</dbReference>
<dbReference type="NCBIfam" id="TIGR01891">
    <property type="entry name" value="amidohydrolases"/>
    <property type="match status" value="1"/>
</dbReference>
<dbReference type="SUPFAM" id="SSF53187">
    <property type="entry name" value="Zn-dependent exopeptidases"/>
    <property type="match status" value="1"/>
</dbReference>
<evidence type="ECO:0000259" key="2">
    <source>
        <dbReference type="Pfam" id="PF07687"/>
    </source>
</evidence>
<reference evidence="3" key="1">
    <citation type="submission" date="2019-08" db="EMBL/GenBank/DDBJ databases">
        <title>The improved chromosome-level genome for the pearl oyster Pinctada fucata martensii using PacBio sequencing and Hi-C.</title>
        <authorList>
            <person name="Zheng Z."/>
        </authorList>
    </citation>
    <scope>NUCLEOTIDE SEQUENCE</scope>
    <source>
        <strain evidence="3">ZZ-2019</strain>
        <tissue evidence="3">Adductor muscle</tissue>
    </source>
</reference>
<dbReference type="FunFam" id="3.30.70.360:FF:000004">
    <property type="entry name" value="Peptidase M20 domain-containing protein 2"/>
    <property type="match status" value="1"/>
</dbReference>
<keyword evidence="4" id="KW-1185">Reference proteome</keyword>
<accession>A0AA88Y2X4</accession>
<name>A0AA88Y2X4_PINIB</name>
<sequence length="396" mass="42809">MDDLKQAVCEGINKAATELHDISQDIWSNPELNYEEKHAHDVLTSYLEKKGFHVDKKYKIDTAFRASIGSKDNGPHVAVICEYDALPEIGHACGHNLIAESGVAAGIGVKAAFEKAGKPLGCLSVIGTPAEEGGGGKVVLIKEGVFDDVDVAMMLHPAPMDASTADFMMAVNMVKIKYIGKASHAAAFPWEGINALDAAVTCYQTISNLRQQMKPSWRVHGIISKGGVKPNIIPEEAELEYYIRTQSKSDLDLLTKKCVECFESAAKSTGCKVEIKFGDRPYLNVISNLPLAEVFTKNCKLVGTGNHTAQSNSLSGGSTDMGNVSYVVPSIHPCFYIGSDAVNHTRDFTKAAGDEKAQPYTLAQSKAMAMSAIDVFTNQQLLQDIESKFKDDIKTA</sequence>
<dbReference type="InterPro" id="IPR011650">
    <property type="entry name" value="Peptidase_M20_dimer"/>
</dbReference>
<feature type="domain" description="Peptidase M20 dimerisation" evidence="2">
    <location>
        <begin position="174"/>
        <end position="268"/>
    </location>
</feature>
<dbReference type="GO" id="GO:0016805">
    <property type="term" value="F:dipeptidase activity"/>
    <property type="evidence" value="ECO:0007669"/>
    <property type="project" value="InterPro"/>
</dbReference>
<evidence type="ECO:0000313" key="4">
    <source>
        <dbReference type="Proteomes" id="UP001186944"/>
    </source>
</evidence>